<evidence type="ECO:0000313" key="1">
    <source>
        <dbReference type="EMBL" id="ALA97811.1"/>
    </source>
</evidence>
<accession>A0A0K2JHW7</accession>
<sequence length="518" mass="61403">MYGCVTKGNNLAKTNEYTSKANQDIETFYEIITLIKNKIKTWWNSKELIDTNNYFNDIAKFNEFITTLKPGESQIFIGAEISKWSFLEQLINDFKKEINNINNELVITYHNFYRKIEKEFPILLSDDSIRLKVNKINFNNISKLIANNEENLNAITINFDINYSVKFKEFDQVYESNELVVASNNMKVLTNVQEKVESWFINFINDLFIKQENKITDISNQHFNDINMNNTIWRTIKQELDKNNIITNSQPYFSKFFDTLNLQSRFYKPDSILALVGEGYQPDKLTAENFLKLYKEHNKIILSEDKYYLKADITIFLPTNLTIENLPFKDKSSQWRTLKTPIKVLVPKDKVDQQLQQFAEKTMAFWRYYQLETYDNKLVFKMNQADFDVLLKKVSLFKPENLIDAKMTLIFETIFNLFNNTVTDTEKIKWLIYKPNIADSTEKEEVISKFKMETINDDKNITIKLFRNHYSNGDYPIYFINLSYNDFGYSFFFNPNSKESSIKNDDYSFLQTIEFKVV</sequence>
<protein>
    <submittedName>
        <fullName evidence="1">Uncharacterized protein</fullName>
    </submittedName>
</protein>
<dbReference type="Proteomes" id="UP000062963">
    <property type="component" value="Chromosome"/>
</dbReference>
<dbReference type="EMBL" id="CP010899">
    <property type="protein sequence ID" value="ALA97811.1"/>
    <property type="molecule type" value="Genomic_DNA"/>
</dbReference>
<reference evidence="1 2" key="1">
    <citation type="journal article" date="2015" name="Genome Announc.">
        <title>Complete Genome Sequence of Spiroplasma kunkelii Strain CR2-3x, Causal Agent of Corn Stunt Disease in Zea mays L.</title>
        <authorList>
            <person name="Davis R.E."/>
            <person name="Shao J."/>
            <person name="Dally E.L."/>
            <person name="Zhao Y."/>
            <person name="Gasparich G.E."/>
            <person name="Gaynor B.J."/>
            <person name="Athey J.C."/>
            <person name="Harrison N.A."/>
            <person name="Donofrio N."/>
        </authorList>
    </citation>
    <scope>NUCLEOTIDE SEQUENCE [LARGE SCALE GENOMIC DNA]</scope>
    <source>
        <strain evidence="1 2">CR2-3x</strain>
    </source>
</reference>
<name>A0A0K2JHW7_SPIKU</name>
<evidence type="ECO:0000313" key="2">
    <source>
        <dbReference type="Proteomes" id="UP000062963"/>
    </source>
</evidence>
<organism evidence="1 2">
    <name type="scientific">Spiroplasma kunkelii CR2-3x</name>
    <dbReference type="NCBI Taxonomy" id="273035"/>
    <lineage>
        <taxon>Bacteria</taxon>
        <taxon>Bacillati</taxon>
        <taxon>Mycoplasmatota</taxon>
        <taxon>Mollicutes</taxon>
        <taxon>Entomoplasmatales</taxon>
        <taxon>Spiroplasmataceae</taxon>
        <taxon>Spiroplasma</taxon>
    </lineage>
</organism>
<proteinExistence type="predicted"/>
<dbReference type="AlphaFoldDB" id="A0A0K2JHW7"/>
<gene>
    <name evidence="1" type="ORF">SKUN_00924</name>
</gene>
<dbReference type="KEGG" id="skn:SKUN_00924"/>
<keyword evidence="2" id="KW-1185">Reference proteome</keyword>
<dbReference type="STRING" id="273035.SKUN_00924"/>
<dbReference type="PATRIC" id="fig|273035.7.peg.1132"/>